<dbReference type="AlphaFoldDB" id="A0A5B7IDU9"/>
<reference evidence="2 3" key="1">
    <citation type="submission" date="2019-05" db="EMBL/GenBank/DDBJ databases">
        <title>Another draft genome of Portunus trituberculatus and its Hox gene families provides insights of decapod evolution.</title>
        <authorList>
            <person name="Jeong J.-H."/>
            <person name="Song I."/>
            <person name="Kim S."/>
            <person name="Choi T."/>
            <person name="Kim D."/>
            <person name="Ryu S."/>
            <person name="Kim W."/>
        </authorList>
    </citation>
    <scope>NUCLEOTIDE SEQUENCE [LARGE SCALE GENOMIC DNA]</scope>
    <source>
        <tissue evidence="2">Muscle</tissue>
    </source>
</reference>
<evidence type="ECO:0000313" key="3">
    <source>
        <dbReference type="Proteomes" id="UP000324222"/>
    </source>
</evidence>
<gene>
    <name evidence="2" type="ORF">E2C01_074259</name>
</gene>
<accession>A0A5B7IDU9</accession>
<sequence>MHFLPSRHARNLSHWWRRLSNAGGGPRFQDWSIKVCFQEGNYGGPGYEVASCGTATRSPHHHHAWKKTQELAQRQGAI</sequence>
<organism evidence="2 3">
    <name type="scientific">Portunus trituberculatus</name>
    <name type="common">Swimming crab</name>
    <name type="synonym">Neptunus trituberculatus</name>
    <dbReference type="NCBI Taxonomy" id="210409"/>
    <lineage>
        <taxon>Eukaryota</taxon>
        <taxon>Metazoa</taxon>
        <taxon>Ecdysozoa</taxon>
        <taxon>Arthropoda</taxon>
        <taxon>Crustacea</taxon>
        <taxon>Multicrustacea</taxon>
        <taxon>Malacostraca</taxon>
        <taxon>Eumalacostraca</taxon>
        <taxon>Eucarida</taxon>
        <taxon>Decapoda</taxon>
        <taxon>Pleocyemata</taxon>
        <taxon>Brachyura</taxon>
        <taxon>Eubrachyura</taxon>
        <taxon>Portunoidea</taxon>
        <taxon>Portunidae</taxon>
        <taxon>Portuninae</taxon>
        <taxon>Portunus</taxon>
    </lineage>
</organism>
<protein>
    <submittedName>
        <fullName evidence="2">Uncharacterized protein</fullName>
    </submittedName>
</protein>
<name>A0A5B7IDU9_PORTR</name>
<dbReference type="Proteomes" id="UP000324222">
    <property type="component" value="Unassembled WGS sequence"/>
</dbReference>
<feature type="region of interest" description="Disordered" evidence="1">
    <location>
        <begin position="57"/>
        <end position="78"/>
    </location>
</feature>
<proteinExistence type="predicted"/>
<keyword evidence="3" id="KW-1185">Reference proteome</keyword>
<evidence type="ECO:0000256" key="1">
    <source>
        <dbReference type="SAM" id="MobiDB-lite"/>
    </source>
</evidence>
<dbReference type="EMBL" id="VSRR010051902">
    <property type="protein sequence ID" value="MPC79717.1"/>
    <property type="molecule type" value="Genomic_DNA"/>
</dbReference>
<evidence type="ECO:0000313" key="2">
    <source>
        <dbReference type="EMBL" id="MPC79717.1"/>
    </source>
</evidence>
<comment type="caution">
    <text evidence="2">The sequence shown here is derived from an EMBL/GenBank/DDBJ whole genome shotgun (WGS) entry which is preliminary data.</text>
</comment>